<dbReference type="GO" id="GO:0005829">
    <property type="term" value="C:cytosol"/>
    <property type="evidence" value="ECO:0007669"/>
    <property type="project" value="TreeGrafter"/>
</dbReference>
<dbReference type="SMART" id="SM00642">
    <property type="entry name" value="Aamy"/>
    <property type="match status" value="1"/>
</dbReference>
<evidence type="ECO:0000256" key="11">
    <source>
        <dbReference type="NCBIfam" id="TIGR01515"/>
    </source>
</evidence>
<keyword evidence="9" id="KW-0320">Glycogen biosynthesis</keyword>
<dbReference type="EMBL" id="AGEL01000007">
    <property type="protein sequence ID" value="EHO16594.1"/>
    <property type="molecule type" value="Genomic_DNA"/>
</dbReference>
<dbReference type="GO" id="GO:0005978">
    <property type="term" value="P:glycogen biosynthetic process"/>
    <property type="evidence" value="ECO:0007669"/>
    <property type="project" value="UniProtKB-UniRule"/>
</dbReference>
<evidence type="ECO:0000256" key="7">
    <source>
        <dbReference type="ARBA" id="ARBA00022676"/>
    </source>
</evidence>
<keyword evidence="6" id="KW-0321">Glycogen metabolism</keyword>
<comment type="similarity">
    <text evidence="4">Belongs to the glycosyl hydrolase 13 family. GlgB subfamily.</text>
</comment>
<keyword evidence="8" id="KW-0808">Transferase</keyword>
<dbReference type="InterPro" id="IPR017853">
    <property type="entry name" value="GH"/>
</dbReference>
<evidence type="ECO:0000256" key="2">
    <source>
        <dbReference type="ARBA" id="ARBA00002953"/>
    </source>
</evidence>
<evidence type="ECO:0000259" key="13">
    <source>
        <dbReference type="SMART" id="SM00642"/>
    </source>
</evidence>
<comment type="pathway">
    <text evidence="3">Glycan biosynthesis; glycogen biosynthesis.</text>
</comment>
<dbReference type="CDD" id="cd02855">
    <property type="entry name" value="E_set_GBE_prok_N"/>
    <property type="match status" value="1"/>
</dbReference>
<dbReference type="GO" id="GO:0004553">
    <property type="term" value="F:hydrolase activity, hydrolyzing O-glycosyl compounds"/>
    <property type="evidence" value="ECO:0007669"/>
    <property type="project" value="InterPro"/>
</dbReference>
<dbReference type="PIRSF" id="PIRSF000463">
    <property type="entry name" value="GlgB"/>
    <property type="match status" value="1"/>
</dbReference>
<comment type="catalytic activity">
    <reaction evidence="1">
        <text>Transfers a segment of a (1-&gt;4)-alpha-D-glucan chain to a primary hydroxy group in a similar glucan chain.</text>
        <dbReference type="EC" id="2.4.1.18"/>
    </reaction>
</comment>
<dbReference type="CDD" id="cd11322">
    <property type="entry name" value="AmyAc_Glg_BE"/>
    <property type="match status" value="1"/>
</dbReference>
<feature type="compositionally biased region" description="Basic and acidic residues" evidence="12">
    <location>
        <begin position="780"/>
        <end position="789"/>
    </location>
</feature>
<dbReference type="Gene3D" id="2.60.40.1180">
    <property type="entry name" value="Golgi alpha-mannosidase II"/>
    <property type="match status" value="1"/>
</dbReference>
<dbReference type="InterPro" id="IPR054169">
    <property type="entry name" value="GlgB_N"/>
</dbReference>
<dbReference type="AlphaFoldDB" id="A0AA36Y4I4"/>
<dbReference type="InterPro" id="IPR013783">
    <property type="entry name" value="Ig-like_fold"/>
</dbReference>
<dbReference type="Proteomes" id="UP000018466">
    <property type="component" value="Unassembled WGS sequence"/>
</dbReference>
<dbReference type="InterPro" id="IPR004193">
    <property type="entry name" value="Glyco_hydro_13_N"/>
</dbReference>
<accession>A0AA36Y4I4</accession>
<comment type="caution">
    <text evidence="14">The sequence shown here is derived from an EMBL/GenBank/DDBJ whole genome shotgun (WGS) entry which is preliminary data.</text>
</comment>
<organism evidence="14 15">
    <name type="scientific">Stomatobaculum longum</name>
    <dbReference type="NCBI Taxonomy" id="796942"/>
    <lineage>
        <taxon>Bacteria</taxon>
        <taxon>Bacillati</taxon>
        <taxon>Bacillota</taxon>
        <taxon>Clostridia</taxon>
        <taxon>Lachnospirales</taxon>
        <taxon>Lachnospiraceae</taxon>
        <taxon>Stomatobaculum</taxon>
    </lineage>
</organism>
<comment type="function">
    <text evidence="2">Catalyzes the formation of the alpha-1,6-glucosidic linkages in glycogen by scission of a 1,4-alpha-linked oligosaccharide from growing alpha-1,4-glucan chains and the subsequent attachment of the oligosaccharide to the alpha-1,6 position.</text>
</comment>
<dbReference type="PANTHER" id="PTHR43651">
    <property type="entry name" value="1,4-ALPHA-GLUCAN-BRANCHING ENZYME"/>
    <property type="match status" value="1"/>
</dbReference>
<evidence type="ECO:0000313" key="15">
    <source>
        <dbReference type="Proteomes" id="UP000018466"/>
    </source>
</evidence>
<evidence type="ECO:0000256" key="9">
    <source>
        <dbReference type="ARBA" id="ARBA00023056"/>
    </source>
</evidence>
<protein>
    <recommendedName>
        <fullName evidence="5 11">1,4-alpha-glucan branching enzyme</fullName>
        <ecNumber evidence="5 11">2.4.1.18</ecNumber>
    </recommendedName>
</protein>
<feature type="region of interest" description="Disordered" evidence="12">
    <location>
        <begin position="756"/>
        <end position="789"/>
    </location>
</feature>
<feature type="compositionally biased region" description="Low complexity" evidence="12">
    <location>
        <begin position="759"/>
        <end position="774"/>
    </location>
</feature>
<dbReference type="SUPFAM" id="SSF81296">
    <property type="entry name" value="E set domains"/>
    <property type="match status" value="2"/>
</dbReference>
<dbReference type="InterPro" id="IPR006048">
    <property type="entry name" value="A-amylase/branching_C"/>
</dbReference>
<evidence type="ECO:0000256" key="1">
    <source>
        <dbReference type="ARBA" id="ARBA00000826"/>
    </source>
</evidence>
<keyword evidence="10" id="KW-0119">Carbohydrate metabolism</keyword>
<gene>
    <name evidence="14" type="ORF">HMPREF9623_01293</name>
</gene>
<dbReference type="EC" id="2.4.1.18" evidence="5 11"/>
<evidence type="ECO:0000256" key="8">
    <source>
        <dbReference type="ARBA" id="ARBA00022679"/>
    </source>
</evidence>
<dbReference type="InterPro" id="IPR006047">
    <property type="entry name" value="GH13_cat_dom"/>
</dbReference>
<feature type="domain" description="Glycosyl hydrolase family 13 catalytic" evidence="13">
    <location>
        <begin position="257"/>
        <end position="585"/>
    </location>
</feature>
<keyword evidence="7" id="KW-0328">Glycosyltransferase</keyword>
<dbReference type="Pfam" id="PF02922">
    <property type="entry name" value="CBM_48"/>
    <property type="match status" value="1"/>
</dbReference>
<keyword evidence="15" id="KW-1185">Reference proteome</keyword>
<evidence type="ECO:0000256" key="4">
    <source>
        <dbReference type="ARBA" id="ARBA00009000"/>
    </source>
</evidence>
<dbReference type="InterPro" id="IPR037439">
    <property type="entry name" value="Branching_enzy"/>
</dbReference>
<dbReference type="InterPro" id="IPR006407">
    <property type="entry name" value="GlgB"/>
</dbReference>
<dbReference type="NCBIfam" id="TIGR01515">
    <property type="entry name" value="branching_enzym"/>
    <property type="match status" value="1"/>
</dbReference>
<dbReference type="GeneID" id="86941050"/>
<dbReference type="Gene3D" id="2.60.40.10">
    <property type="entry name" value="Immunoglobulins"/>
    <property type="match status" value="2"/>
</dbReference>
<dbReference type="Gene3D" id="3.20.20.80">
    <property type="entry name" value="Glycosidases"/>
    <property type="match status" value="1"/>
</dbReference>
<dbReference type="InterPro" id="IPR014756">
    <property type="entry name" value="Ig_E-set"/>
</dbReference>
<dbReference type="SUPFAM" id="SSF51011">
    <property type="entry name" value="Glycosyl hydrolase domain"/>
    <property type="match status" value="1"/>
</dbReference>
<dbReference type="RefSeq" id="WP_009533126.1">
    <property type="nucleotide sequence ID" value="NZ_JH590863.1"/>
</dbReference>
<evidence type="ECO:0000256" key="12">
    <source>
        <dbReference type="SAM" id="MobiDB-lite"/>
    </source>
</evidence>
<evidence type="ECO:0000256" key="5">
    <source>
        <dbReference type="ARBA" id="ARBA00012541"/>
    </source>
</evidence>
<evidence type="ECO:0000313" key="14">
    <source>
        <dbReference type="EMBL" id="EHO16594.1"/>
    </source>
</evidence>
<dbReference type="Pfam" id="PF02806">
    <property type="entry name" value="Alpha-amylase_C"/>
    <property type="match status" value="1"/>
</dbReference>
<dbReference type="InterPro" id="IPR013780">
    <property type="entry name" value="Glyco_hydro_b"/>
</dbReference>
<dbReference type="PANTHER" id="PTHR43651:SF3">
    <property type="entry name" value="1,4-ALPHA-GLUCAN-BRANCHING ENZYME"/>
    <property type="match status" value="1"/>
</dbReference>
<dbReference type="GO" id="GO:0043169">
    <property type="term" value="F:cation binding"/>
    <property type="evidence" value="ECO:0007669"/>
    <property type="project" value="InterPro"/>
</dbReference>
<dbReference type="Pfam" id="PF22019">
    <property type="entry name" value="GlgB_N"/>
    <property type="match status" value="1"/>
</dbReference>
<sequence length="789" mass="87377">MERELYEVMDWAAVEEIVYSESADPHAILGPHKTDKGILVQAFFPGRDRVLLQRGKTKMPMELADESGFFACLIPGEKESLRYQFILPEADGSETVAEDPYRFIPELPEVELRKFKAGESTAAHTFLGAHEKKMGGVSGIRFAVFAPNAMRVSVVGDFNNWDGRVHELRRMGDSGIFALFVPGVQPGVIYKYEIKTYAREILFRADPYARAVEPAGGGASMIAAAEPDFVWEDQAYLTERAQRYGKFAGERPINLYELNLASFAADADYRKLAETLPVYLKEMHYTHVLLMPLLETRDAASLGYLTGAYFALDTKLGTADGFRALVNALHREDIGVLMDWSAVRFPRTEEGLAYFDGTPLYEENGSGDTAVFRFGRAEVQSFLLSNVSFLANEFHLDGVRVIDMASALWFQANENRNCYGGGENLDGASFLRRLSLTVHRKLPGFLLIADGSAEWPRTTAAVKDDGLGFDFRCNRGFTEGMLAYLGADEAGKSERYGELSYAQLYQYSEQYILPLSHTFLSEQQPTLLGRLGYLPFEERIALLRAFFGFVTAHPGKKLLFAGQEFGMLEPLQADGHLNFSLLDFPSHRKLKDCAAGLNAFYLEHPALYEGDSDTEGFTFLNCHSYEENVVVFLRHAAEEDILVAVNFSGTSYPRFNLGVPYAGSYKEIFSTDDERFGGSGTLNPRALPARAMEVDDKEIGIGIRLPAYSALFFACKKREAEKKAPRAEQAEEKSAKQKTESLLEKAADVAGKAKDAAGKKAAGVAGKAAGVAGAAKKRIDRAMGMEKKK</sequence>
<dbReference type="InterPro" id="IPR044143">
    <property type="entry name" value="GlgB_N_E_set_prok"/>
</dbReference>
<evidence type="ECO:0000256" key="6">
    <source>
        <dbReference type="ARBA" id="ARBA00022600"/>
    </source>
</evidence>
<dbReference type="SUPFAM" id="SSF51445">
    <property type="entry name" value="(Trans)glycosidases"/>
    <property type="match status" value="1"/>
</dbReference>
<proteinExistence type="inferred from homology"/>
<reference evidence="14 15" key="1">
    <citation type="submission" date="2011-10" db="EMBL/GenBank/DDBJ databases">
        <title>The Genome Sequence of Lachnospiraceae bacterium ACC2.</title>
        <authorList>
            <consortium name="The Broad Institute Genome Sequencing Platform"/>
            <person name="Earl A."/>
            <person name="Ward D."/>
            <person name="Feldgarden M."/>
            <person name="Gevers D."/>
            <person name="Sizova M."/>
            <person name="Hazen A."/>
            <person name="Epstein S."/>
            <person name="Young S.K."/>
            <person name="Zeng Q."/>
            <person name="Gargeya S."/>
            <person name="Fitzgerald M."/>
            <person name="Haas B."/>
            <person name="Abouelleil A."/>
            <person name="Alvarado L."/>
            <person name="Arachchi H.M."/>
            <person name="Berlin A."/>
            <person name="Brown A."/>
            <person name="Chapman S.B."/>
            <person name="Chen Z."/>
            <person name="Dunbar C."/>
            <person name="Freedman E."/>
            <person name="Gearin G."/>
            <person name="Goldberg J."/>
            <person name="Griggs A."/>
            <person name="Gujja S."/>
            <person name="Heiman D."/>
            <person name="Howarth C."/>
            <person name="Larson L."/>
            <person name="Lui A."/>
            <person name="MacDonald P.J.P."/>
            <person name="Montmayeur A."/>
            <person name="Murphy C."/>
            <person name="Neiman D."/>
            <person name="Pearson M."/>
            <person name="Priest M."/>
            <person name="Roberts A."/>
            <person name="Saif S."/>
            <person name="Shea T."/>
            <person name="Shenoy N."/>
            <person name="Sisk P."/>
            <person name="Stolte C."/>
            <person name="Sykes S."/>
            <person name="Wortman J."/>
            <person name="Nusbaum C."/>
            <person name="Birren B."/>
        </authorList>
    </citation>
    <scope>NUCLEOTIDE SEQUENCE [LARGE SCALE GENOMIC DNA]</scope>
    <source>
        <strain evidence="14 15">ACC2</strain>
    </source>
</reference>
<evidence type="ECO:0000256" key="10">
    <source>
        <dbReference type="ARBA" id="ARBA00023277"/>
    </source>
</evidence>
<evidence type="ECO:0000256" key="3">
    <source>
        <dbReference type="ARBA" id="ARBA00004964"/>
    </source>
</evidence>
<name>A0AA36Y4I4_9FIRM</name>
<dbReference type="GO" id="GO:0003844">
    <property type="term" value="F:1,4-alpha-glucan branching enzyme activity"/>
    <property type="evidence" value="ECO:0007669"/>
    <property type="project" value="UniProtKB-UniRule"/>
</dbReference>